<dbReference type="Proteomes" id="UP000663887">
    <property type="component" value="Unassembled WGS sequence"/>
</dbReference>
<dbReference type="EMBL" id="CAJNRG010004209">
    <property type="protein sequence ID" value="CAF2064162.1"/>
    <property type="molecule type" value="Genomic_DNA"/>
</dbReference>
<organism evidence="2 4">
    <name type="scientific">Rotaria magnacalcarata</name>
    <dbReference type="NCBI Taxonomy" id="392030"/>
    <lineage>
        <taxon>Eukaryota</taxon>
        <taxon>Metazoa</taxon>
        <taxon>Spiralia</taxon>
        <taxon>Gnathifera</taxon>
        <taxon>Rotifera</taxon>
        <taxon>Eurotatoria</taxon>
        <taxon>Bdelloidea</taxon>
        <taxon>Philodinida</taxon>
        <taxon>Philodinidae</taxon>
        <taxon>Rotaria</taxon>
    </lineage>
</organism>
<proteinExistence type="predicted"/>
<comment type="caution">
    <text evidence="2">The sequence shown here is derived from an EMBL/GenBank/DDBJ whole genome shotgun (WGS) entry which is preliminary data.</text>
</comment>
<evidence type="ECO:0000313" key="2">
    <source>
        <dbReference type="EMBL" id="CAF1496701.1"/>
    </source>
</evidence>
<feature type="transmembrane region" description="Helical" evidence="1">
    <location>
        <begin position="352"/>
        <end position="371"/>
    </location>
</feature>
<sequence length="472" mass="54824">MWKTRFEVATSSGESLNHHRTFTSPSTTMHHYCSWSLPKVAHVRDESPYGLIRSFSSSSIPNLEILTEEDENISCSHLTNHDQRSLVSKKLRKQNSKQTFTTQQLVLSTIIESNDHDAISDSQSYNDDEDITVTELINDRRNEYIVKSTPKDSFGATNTNYNQVIQNDIERKEGTINTNTNHDTVELTFDTHINEILQRKTSKLNKSLSSSADVDKKKIFIPTTFKDISAFFETKALLANKTDASKQKKIVRAKRQLSAKSYMHTNNHNLPKIEIISLGEPESTFFRHQIKRLKKTSNCKFEPVTEQEQIVNHIAAKKLISFDKSIEKIEHENQAKQLPILMNNKLPMNSLVNQWLFVLFLTITILLYLYFSNLTNNSKYTHVSNQIVHLQNYPFKFSPRQSQKSIDAINKNVISRYGQNIRNCFFSLVDLLVKLMSEVFFSIDKYEYKNSIFYVITSTYEYIYDYFVHLFI</sequence>
<dbReference type="AlphaFoldDB" id="A0A815SUW5"/>
<keyword evidence="1" id="KW-0472">Membrane</keyword>
<reference evidence="2" key="1">
    <citation type="submission" date="2021-02" db="EMBL/GenBank/DDBJ databases">
        <authorList>
            <person name="Nowell W R."/>
        </authorList>
    </citation>
    <scope>NUCLEOTIDE SEQUENCE</scope>
</reference>
<accession>A0A815SUW5</accession>
<dbReference type="OrthoDB" id="10011631at2759"/>
<name>A0A815SUW5_9BILA</name>
<evidence type="ECO:0000313" key="4">
    <source>
        <dbReference type="Proteomes" id="UP000663834"/>
    </source>
</evidence>
<dbReference type="Proteomes" id="UP000663834">
    <property type="component" value="Unassembled WGS sequence"/>
</dbReference>
<protein>
    <submittedName>
        <fullName evidence="2">Uncharacterized protein</fullName>
    </submittedName>
</protein>
<keyword evidence="1" id="KW-0812">Transmembrane</keyword>
<gene>
    <name evidence="2" type="ORF">KQP761_LOCUS14396</name>
    <name evidence="3" type="ORF">XDN619_LOCUS11155</name>
</gene>
<keyword evidence="1" id="KW-1133">Transmembrane helix</keyword>
<dbReference type="EMBL" id="CAJNOW010006779">
    <property type="protein sequence ID" value="CAF1496701.1"/>
    <property type="molecule type" value="Genomic_DNA"/>
</dbReference>
<evidence type="ECO:0000256" key="1">
    <source>
        <dbReference type="SAM" id="Phobius"/>
    </source>
</evidence>
<evidence type="ECO:0000313" key="3">
    <source>
        <dbReference type="EMBL" id="CAF2064162.1"/>
    </source>
</evidence>